<dbReference type="Gene3D" id="1.10.150.300">
    <property type="entry name" value="TGS-like domain"/>
    <property type="match status" value="1"/>
</dbReference>
<dbReference type="PANTHER" id="PTHR23305">
    <property type="entry name" value="OBG GTPASE FAMILY"/>
    <property type="match status" value="1"/>
</dbReference>
<gene>
    <name evidence="1" type="primary">A09g503060.1_BraROA</name>
    <name evidence="1" type="ORF">IGI04_034431</name>
</gene>
<dbReference type="EMBL" id="JADBGQ010000008">
    <property type="protein sequence ID" value="KAG5382961.1"/>
    <property type="molecule type" value="Genomic_DNA"/>
</dbReference>
<sequence length="243" mass="28002">MSRYLEACLYENSWMWKRVSLSEWGHDVGQLIGRILPCLFHSWAIHIGCHVTNSSLDVATRVLDVKLTCLGRCRGVAREVEFFCNPNNAETMNRCLYLLIVRRRHGDVCASSHHLSISNQTFRSTGKTPTETFLNDVGLELGRAELRFWLIDLLLDASDGGGREVDSILQVVRFFEDNDIYHVGGKVNPTSDLDFINLELIFCDLDQLIYFTFLQEIQICKILRTYEMQDKRIHNLKSKKTIV</sequence>
<dbReference type="InterPro" id="IPR023192">
    <property type="entry name" value="TGS-like_dom_sf"/>
</dbReference>
<proteinExistence type="predicted"/>
<reference evidence="1 2" key="1">
    <citation type="submission" date="2021-03" db="EMBL/GenBank/DDBJ databases">
        <authorList>
            <person name="King G.J."/>
            <person name="Bancroft I."/>
            <person name="Baten A."/>
            <person name="Bloomfield J."/>
            <person name="Borpatragohain P."/>
            <person name="He Z."/>
            <person name="Irish N."/>
            <person name="Irwin J."/>
            <person name="Liu K."/>
            <person name="Mauleon R.P."/>
            <person name="Moore J."/>
            <person name="Morris R."/>
            <person name="Ostergaard L."/>
            <person name="Wang B."/>
            <person name="Wells R."/>
        </authorList>
    </citation>
    <scope>NUCLEOTIDE SEQUENCE [LARGE SCALE GENOMIC DNA]</scope>
    <source>
        <strain evidence="1">R-o-18</strain>
        <tissue evidence="1">Leaf</tissue>
    </source>
</reference>
<evidence type="ECO:0000313" key="1">
    <source>
        <dbReference type="EMBL" id="KAG5382961.1"/>
    </source>
</evidence>
<accession>A0ABQ7LAZ3</accession>
<dbReference type="Gene3D" id="3.40.50.300">
    <property type="entry name" value="P-loop containing nucleotide triphosphate hydrolases"/>
    <property type="match status" value="1"/>
</dbReference>
<comment type="caution">
    <text evidence="1">The sequence shown here is derived from an EMBL/GenBank/DDBJ whole genome shotgun (WGS) entry which is preliminary data.</text>
</comment>
<name>A0ABQ7LAZ3_BRACM</name>
<keyword evidence="2" id="KW-1185">Reference proteome</keyword>
<dbReference type="InterPro" id="IPR027417">
    <property type="entry name" value="P-loop_NTPase"/>
</dbReference>
<protein>
    <recommendedName>
        <fullName evidence="3">FBD domain-containing protein</fullName>
    </recommendedName>
</protein>
<evidence type="ECO:0008006" key="3">
    <source>
        <dbReference type="Google" id="ProtNLM"/>
    </source>
</evidence>
<dbReference type="PANTHER" id="PTHR23305:SF18">
    <property type="entry name" value="OBG-TYPE G DOMAIN-CONTAINING PROTEIN"/>
    <property type="match status" value="1"/>
</dbReference>
<dbReference type="SUPFAM" id="SSF52540">
    <property type="entry name" value="P-loop containing nucleoside triphosphate hydrolases"/>
    <property type="match status" value="1"/>
</dbReference>
<evidence type="ECO:0000313" key="2">
    <source>
        <dbReference type="Proteomes" id="UP000823674"/>
    </source>
</evidence>
<dbReference type="Proteomes" id="UP000823674">
    <property type="component" value="Chromosome A09"/>
</dbReference>
<organism evidence="1 2">
    <name type="scientific">Brassica rapa subsp. trilocularis</name>
    <dbReference type="NCBI Taxonomy" id="1813537"/>
    <lineage>
        <taxon>Eukaryota</taxon>
        <taxon>Viridiplantae</taxon>
        <taxon>Streptophyta</taxon>
        <taxon>Embryophyta</taxon>
        <taxon>Tracheophyta</taxon>
        <taxon>Spermatophyta</taxon>
        <taxon>Magnoliopsida</taxon>
        <taxon>eudicotyledons</taxon>
        <taxon>Gunneridae</taxon>
        <taxon>Pentapetalae</taxon>
        <taxon>rosids</taxon>
        <taxon>malvids</taxon>
        <taxon>Brassicales</taxon>
        <taxon>Brassicaceae</taxon>
        <taxon>Brassiceae</taxon>
        <taxon>Brassica</taxon>
    </lineage>
</organism>